<feature type="compositionally biased region" description="Basic and acidic residues" evidence="2">
    <location>
        <begin position="709"/>
        <end position="722"/>
    </location>
</feature>
<evidence type="ECO:0000256" key="1">
    <source>
        <dbReference type="ARBA" id="ARBA00022737"/>
    </source>
</evidence>
<name>V9D6H4_9EURO</name>
<gene>
    <name evidence="5" type="ORF">G647_06339</name>
</gene>
<dbReference type="InterPro" id="IPR056693">
    <property type="entry name" value="DUF7791"/>
</dbReference>
<reference evidence="5 6" key="1">
    <citation type="submission" date="2013-03" db="EMBL/GenBank/DDBJ databases">
        <title>The Genome Sequence of Cladophialophora carrionii CBS 160.54.</title>
        <authorList>
            <consortium name="The Broad Institute Genomics Platform"/>
            <person name="Cuomo C."/>
            <person name="de Hoog S."/>
            <person name="Gorbushina A."/>
            <person name="Walker B."/>
            <person name="Young S.K."/>
            <person name="Zeng Q."/>
            <person name="Gargeya S."/>
            <person name="Fitzgerald M."/>
            <person name="Haas B."/>
            <person name="Abouelleil A."/>
            <person name="Allen A.W."/>
            <person name="Alvarado L."/>
            <person name="Arachchi H.M."/>
            <person name="Berlin A.M."/>
            <person name="Chapman S.B."/>
            <person name="Gainer-Dewar J."/>
            <person name="Goldberg J."/>
            <person name="Griggs A."/>
            <person name="Gujja S."/>
            <person name="Hansen M."/>
            <person name="Howarth C."/>
            <person name="Imamovic A."/>
            <person name="Ireland A."/>
            <person name="Larimer J."/>
            <person name="McCowan C."/>
            <person name="Murphy C."/>
            <person name="Pearson M."/>
            <person name="Poon T.W."/>
            <person name="Priest M."/>
            <person name="Roberts A."/>
            <person name="Saif S."/>
            <person name="Shea T."/>
            <person name="Sisk P."/>
            <person name="Sykes S."/>
            <person name="Wortman J."/>
            <person name="Nusbaum C."/>
            <person name="Birren B."/>
        </authorList>
    </citation>
    <scope>NUCLEOTIDE SEQUENCE [LARGE SCALE GENOMIC DNA]</scope>
    <source>
        <strain evidence="5 6">CBS 160.54</strain>
    </source>
</reference>
<evidence type="ECO:0008006" key="7">
    <source>
        <dbReference type="Google" id="ProtNLM"/>
    </source>
</evidence>
<accession>V9D6H4</accession>
<dbReference type="EMBL" id="KB822706">
    <property type="protein sequence ID" value="ETI22266.1"/>
    <property type="molecule type" value="Genomic_DNA"/>
</dbReference>
<dbReference type="PANTHER" id="PTHR10039">
    <property type="entry name" value="AMELOGENIN"/>
    <property type="match status" value="1"/>
</dbReference>
<sequence length="733" mass="83297">MRYLNCHLKPASCTNWLSGYGLFVCRYFLWKPGRGLQKSFRGLLQALLHQLLYSHQWLIETVVSEERWLTACATESELQWSMLEMKTTIETCLQRIATTRKILVLADGLDELDGTDDDCHDMLDFLHKLPRLGSVKLCLSSRPWNIFADSFDGLPQLQLHLFTRVDIEKYVSQSLSHSIRLQSSYLHNSGQGERLIQMIVDKANGVFLWVRLVVQELMRGFRDGETIRTLERKVGSMPADLDGFFKRIISSIDPAYRAEASAMLQTALFCRESTPVNWPCYPLQLTFLEVGDPDFAMRPSCDFTELDVDDLEALEYRIALGKRRLNSRCMGLLELITDESCPEELSREVEVLYRRFNCVFYTQVGFLHRSLMDFLLTDDAQRILQQCTNGPFQAHRFLCSAMIAGVRAIHAIWTAHSPWDRSHGKEIVDFVASSLLEKTDDVLVAIRCSKELEPPTVNIIMGRLEPTLELLYHLSKSEFLRPSPFSWFRGFDRVEDLLVAVAIAYNLTGFVAEHLTRDKVKGISGPSLLERALKPQSLRFPDPEMVRIVLQAGVDPNNPRSIWWKFLHDVCYLRLKMELGREYLPPVAEITEIMIECKVHISCPADMLPEFDGLVKGDPETGVLLLRDVVEALDFTERDRQRLLAALSEGGQAGAGKPGQAGDDDNDSGVDKGEGEGEGEDTQSKPPGASSARPRTIAAPEQLMPRKRKTDDRPHCGKEPKRMNYFNVVLRHE</sequence>
<evidence type="ECO:0000259" key="3">
    <source>
        <dbReference type="Pfam" id="PF24883"/>
    </source>
</evidence>
<evidence type="ECO:0000313" key="5">
    <source>
        <dbReference type="EMBL" id="ETI22266.1"/>
    </source>
</evidence>
<feature type="region of interest" description="Disordered" evidence="2">
    <location>
        <begin position="647"/>
        <end position="733"/>
    </location>
</feature>
<dbReference type="OrthoDB" id="443402at2759"/>
<dbReference type="Proteomes" id="UP000030678">
    <property type="component" value="Unassembled WGS sequence"/>
</dbReference>
<evidence type="ECO:0000313" key="6">
    <source>
        <dbReference type="Proteomes" id="UP000030678"/>
    </source>
</evidence>
<dbReference type="Pfam" id="PF24883">
    <property type="entry name" value="NPHP3_N"/>
    <property type="match status" value="1"/>
</dbReference>
<dbReference type="HOGENOM" id="CLU_378116_0_0_1"/>
<dbReference type="AlphaFoldDB" id="V9D6H4"/>
<evidence type="ECO:0000256" key="2">
    <source>
        <dbReference type="SAM" id="MobiDB-lite"/>
    </source>
</evidence>
<dbReference type="Pfam" id="PF25053">
    <property type="entry name" value="DUF7791"/>
    <property type="match status" value="1"/>
</dbReference>
<evidence type="ECO:0000259" key="4">
    <source>
        <dbReference type="Pfam" id="PF25053"/>
    </source>
</evidence>
<dbReference type="GeneID" id="19984832"/>
<keyword evidence="1" id="KW-0677">Repeat</keyword>
<organism evidence="5 6">
    <name type="scientific">Cladophialophora carrionii CBS 160.54</name>
    <dbReference type="NCBI Taxonomy" id="1279043"/>
    <lineage>
        <taxon>Eukaryota</taxon>
        <taxon>Fungi</taxon>
        <taxon>Dikarya</taxon>
        <taxon>Ascomycota</taxon>
        <taxon>Pezizomycotina</taxon>
        <taxon>Eurotiomycetes</taxon>
        <taxon>Chaetothyriomycetidae</taxon>
        <taxon>Chaetothyriales</taxon>
        <taxon>Herpotrichiellaceae</taxon>
        <taxon>Cladophialophora</taxon>
    </lineage>
</organism>
<feature type="domain" description="DUF7791" evidence="4">
    <location>
        <begin position="251"/>
        <end position="412"/>
    </location>
</feature>
<dbReference type="RefSeq" id="XP_008728883.1">
    <property type="nucleotide sequence ID" value="XM_008730661.1"/>
</dbReference>
<dbReference type="VEuPathDB" id="FungiDB:G647_06339"/>
<dbReference type="PANTHER" id="PTHR10039:SF5">
    <property type="entry name" value="NACHT DOMAIN-CONTAINING PROTEIN"/>
    <property type="match status" value="1"/>
</dbReference>
<protein>
    <recommendedName>
        <fullName evidence="7">NACHT domain-containing protein</fullName>
    </recommendedName>
</protein>
<feature type="domain" description="Nephrocystin 3-like N-terminal" evidence="3">
    <location>
        <begin position="25"/>
        <end position="142"/>
    </location>
</feature>
<dbReference type="InterPro" id="IPR056884">
    <property type="entry name" value="NPHP3-like_N"/>
</dbReference>
<proteinExistence type="predicted"/>